<comment type="caution">
    <text evidence="4">The sequence shown here is derived from an EMBL/GenBank/DDBJ whole genome shotgun (WGS) entry which is preliminary data.</text>
</comment>
<keyword evidence="2" id="KW-0472">Membrane</keyword>
<dbReference type="GO" id="GO:0005886">
    <property type="term" value="C:plasma membrane"/>
    <property type="evidence" value="ECO:0007669"/>
    <property type="project" value="TreeGrafter"/>
</dbReference>
<feature type="transmembrane region" description="Helical" evidence="2">
    <location>
        <begin position="194"/>
        <end position="211"/>
    </location>
</feature>
<keyword evidence="2" id="KW-0812">Transmembrane</keyword>
<dbReference type="Pfam" id="PF00892">
    <property type="entry name" value="EamA"/>
    <property type="match status" value="1"/>
</dbReference>
<reference evidence="4 5" key="1">
    <citation type="submission" date="2017-10" db="EMBL/GenBank/DDBJ databases">
        <title>Sequencing the genomes of 1000 actinobacteria strains.</title>
        <authorList>
            <person name="Klenk H.-P."/>
        </authorList>
    </citation>
    <scope>NUCLEOTIDE SEQUENCE [LARGE SCALE GENOMIC DNA]</scope>
    <source>
        <strain evidence="4 5">DSM 21863</strain>
    </source>
</reference>
<organism evidence="4 5">
    <name type="scientific">Isoptericola jiangsuensis</name>
    <dbReference type="NCBI Taxonomy" id="548579"/>
    <lineage>
        <taxon>Bacteria</taxon>
        <taxon>Bacillati</taxon>
        <taxon>Actinomycetota</taxon>
        <taxon>Actinomycetes</taxon>
        <taxon>Micrococcales</taxon>
        <taxon>Promicromonosporaceae</taxon>
        <taxon>Isoptericola</taxon>
    </lineage>
</organism>
<dbReference type="GO" id="GO:0015565">
    <property type="term" value="F:threonine efflux transmembrane transporter activity"/>
    <property type="evidence" value="ECO:0007669"/>
    <property type="project" value="TreeGrafter"/>
</dbReference>
<gene>
    <name evidence="4" type="ORF">ATJ88_3377</name>
</gene>
<accession>A0A2A9F1J6</accession>
<feature type="transmembrane region" description="Helical" evidence="2">
    <location>
        <begin position="136"/>
        <end position="153"/>
    </location>
</feature>
<sequence>MPDATSPAPDGPQPSAPGGPLARVPAPALFVVSGLTLYLGAAVAVGLFDTLGAPTVSWWRIVLAAVVLLAWRRPWRRRWTRRDLLVAAAFGAALAAMNIVFYVGIDHLPLGVAVAIEFTGPIAVAAVTGRGWRERGAIVVAAGGVVLLAGVTLDGDLPREDVVVGLVAVLAAAACWAGYIVLGKRVAGAGSGVDGLAVGMLAGALLFAPLYGASVPDVVADPALLGFLLVVAVCSSVVPYVLDQVVLRRVGTATFSVLLAMLPATATVVGAVVLRQLPTWPEVVGLALVTGAIAMTATGRR</sequence>
<feature type="domain" description="EamA" evidence="3">
    <location>
        <begin position="165"/>
        <end position="296"/>
    </location>
</feature>
<dbReference type="Proteomes" id="UP000224130">
    <property type="component" value="Unassembled WGS sequence"/>
</dbReference>
<dbReference type="SUPFAM" id="SSF103481">
    <property type="entry name" value="Multidrug resistance efflux transporter EmrE"/>
    <property type="match status" value="2"/>
</dbReference>
<feature type="transmembrane region" description="Helical" evidence="2">
    <location>
        <begin position="165"/>
        <end position="182"/>
    </location>
</feature>
<protein>
    <submittedName>
        <fullName evidence="4">Inner membrane transporter RhtA</fullName>
    </submittedName>
</protein>
<keyword evidence="2" id="KW-1133">Transmembrane helix</keyword>
<dbReference type="AlphaFoldDB" id="A0A2A9F1J6"/>
<dbReference type="InterPro" id="IPR037185">
    <property type="entry name" value="EmrE-like"/>
</dbReference>
<keyword evidence="5" id="KW-1185">Reference proteome</keyword>
<feature type="transmembrane region" description="Helical" evidence="2">
    <location>
        <begin position="54"/>
        <end position="72"/>
    </location>
</feature>
<evidence type="ECO:0000256" key="2">
    <source>
        <dbReference type="SAM" id="Phobius"/>
    </source>
</evidence>
<evidence type="ECO:0000313" key="4">
    <source>
        <dbReference type="EMBL" id="PFG44641.1"/>
    </source>
</evidence>
<dbReference type="InterPro" id="IPR000620">
    <property type="entry name" value="EamA_dom"/>
</dbReference>
<feature type="transmembrane region" description="Helical" evidence="2">
    <location>
        <begin position="280"/>
        <end position="299"/>
    </location>
</feature>
<comment type="similarity">
    <text evidence="1">Belongs to the EamA transporter family.</text>
</comment>
<proteinExistence type="inferred from homology"/>
<feature type="transmembrane region" description="Helical" evidence="2">
    <location>
        <begin position="223"/>
        <end position="242"/>
    </location>
</feature>
<evidence type="ECO:0000259" key="3">
    <source>
        <dbReference type="Pfam" id="PF00892"/>
    </source>
</evidence>
<feature type="transmembrane region" description="Helical" evidence="2">
    <location>
        <begin position="28"/>
        <end position="48"/>
    </location>
</feature>
<feature type="transmembrane region" description="Helical" evidence="2">
    <location>
        <begin position="84"/>
        <end position="104"/>
    </location>
</feature>
<evidence type="ECO:0000256" key="1">
    <source>
        <dbReference type="ARBA" id="ARBA00007362"/>
    </source>
</evidence>
<dbReference type="EMBL" id="PDJJ01000001">
    <property type="protein sequence ID" value="PFG44641.1"/>
    <property type="molecule type" value="Genomic_DNA"/>
</dbReference>
<name>A0A2A9F1J6_9MICO</name>
<feature type="transmembrane region" description="Helical" evidence="2">
    <location>
        <begin position="110"/>
        <end position="129"/>
    </location>
</feature>
<dbReference type="PANTHER" id="PTHR22911:SF37">
    <property type="entry name" value="THREONINE_HOMOSERINE EXPORTER RHTA"/>
    <property type="match status" value="1"/>
</dbReference>
<feature type="transmembrane region" description="Helical" evidence="2">
    <location>
        <begin position="254"/>
        <end position="274"/>
    </location>
</feature>
<dbReference type="PANTHER" id="PTHR22911">
    <property type="entry name" value="ACYL-MALONYL CONDENSING ENZYME-RELATED"/>
    <property type="match status" value="1"/>
</dbReference>
<evidence type="ECO:0000313" key="5">
    <source>
        <dbReference type="Proteomes" id="UP000224130"/>
    </source>
</evidence>